<evidence type="ECO:0000313" key="5">
    <source>
        <dbReference type="EMBL" id="KAK9308611.1"/>
    </source>
</evidence>
<dbReference type="SUPFAM" id="SSF57535">
    <property type="entry name" value="Complement control module/SCR domain"/>
    <property type="match status" value="1"/>
</dbReference>
<keyword evidence="2" id="KW-0768">Sushi</keyword>
<dbReference type="SMART" id="SM00032">
    <property type="entry name" value="CCP"/>
    <property type="match status" value="1"/>
</dbReference>
<keyword evidence="3" id="KW-0732">Signal</keyword>
<gene>
    <name evidence="5" type="ORF">QLX08_001465</name>
</gene>
<dbReference type="CDD" id="cd00033">
    <property type="entry name" value="CCP"/>
    <property type="match status" value="1"/>
</dbReference>
<evidence type="ECO:0000256" key="2">
    <source>
        <dbReference type="PROSITE-ProRule" id="PRU00302"/>
    </source>
</evidence>
<evidence type="ECO:0000313" key="6">
    <source>
        <dbReference type="Proteomes" id="UP001432146"/>
    </source>
</evidence>
<protein>
    <recommendedName>
        <fullName evidence="4">Sushi domain-containing protein</fullName>
    </recommendedName>
</protein>
<dbReference type="Proteomes" id="UP001432146">
    <property type="component" value="Unassembled WGS sequence"/>
</dbReference>
<keyword evidence="6" id="KW-1185">Reference proteome</keyword>
<reference evidence="5 6" key="1">
    <citation type="submission" date="2024-05" db="EMBL/GenBank/DDBJ databases">
        <title>The nuclear and mitochondrial genome assemblies of Tetragonisca angustula (Apidae: Meliponini), a tiny yet remarkable pollinator in the Neotropics.</title>
        <authorList>
            <person name="Ferrari R."/>
            <person name="Ricardo P.C."/>
            <person name="Dias F.C."/>
            <person name="Araujo N.S."/>
            <person name="Soares D.O."/>
            <person name="Zhou Q.-S."/>
            <person name="Zhu C.-D."/>
            <person name="Coutinho L."/>
            <person name="Airas M.C."/>
            <person name="Batista T.M."/>
        </authorList>
    </citation>
    <scope>NUCLEOTIDE SEQUENCE [LARGE SCALE GENOMIC DNA]</scope>
    <source>
        <strain evidence="5">ASF017062</strain>
        <tissue evidence="5">Abdomen</tissue>
    </source>
</reference>
<dbReference type="EMBL" id="JAWNGG020000019">
    <property type="protein sequence ID" value="KAK9308611.1"/>
    <property type="molecule type" value="Genomic_DNA"/>
</dbReference>
<dbReference type="InterPro" id="IPR035976">
    <property type="entry name" value="Sushi/SCR/CCP_sf"/>
</dbReference>
<organism evidence="5 6">
    <name type="scientific">Tetragonisca angustula</name>
    <dbReference type="NCBI Taxonomy" id="166442"/>
    <lineage>
        <taxon>Eukaryota</taxon>
        <taxon>Metazoa</taxon>
        <taxon>Ecdysozoa</taxon>
        <taxon>Arthropoda</taxon>
        <taxon>Hexapoda</taxon>
        <taxon>Insecta</taxon>
        <taxon>Pterygota</taxon>
        <taxon>Neoptera</taxon>
        <taxon>Endopterygota</taxon>
        <taxon>Hymenoptera</taxon>
        <taxon>Apocrita</taxon>
        <taxon>Aculeata</taxon>
        <taxon>Apoidea</taxon>
        <taxon>Anthophila</taxon>
        <taxon>Apidae</taxon>
        <taxon>Tetragonisca</taxon>
    </lineage>
</organism>
<evidence type="ECO:0000259" key="4">
    <source>
        <dbReference type="PROSITE" id="PS50923"/>
    </source>
</evidence>
<dbReference type="Gene3D" id="2.10.70.10">
    <property type="entry name" value="Complement Module, domain 1"/>
    <property type="match status" value="1"/>
</dbReference>
<comment type="caution">
    <text evidence="2">Lacks conserved residue(s) required for the propagation of feature annotation.</text>
</comment>
<name>A0AAW1AFR2_9HYME</name>
<dbReference type="Pfam" id="PF00084">
    <property type="entry name" value="Sushi"/>
    <property type="match status" value="1"/>
</dbReference>
<sequence>MQTQSSQTSRGNTMDLLLLIGLLPLISGVLGNCPLVQAPQWGRVRERVLKDGTLQTVYSCEPGRRLKGHKILTCTADGWNHPIPKCVPHGKLPPPRFIYVRSLTRLQL</sequence>
<evidence type="ECO:0000256" key="1">
    <source>
        <dbReference type="ARBA" id="ARBA00023157"/>
    </source>
</evidence>
<feature type="chain" id="PRO_5043732492" description="Sushi domain-containing protein" evidence="3">
    <location>
        <begin position="32"/>
        <end position="108"/>
    </location>
</feature>
<feature type="domain" description="Sushi" evidence="4">
    <location>
        <begin position="31"/>
        <end position="88"/>
    </location>
</feature>
<evidence type="ECO:0000256" key="3">
    <source>
        <dbReference type="SAM" id="SignalP"/>
    </source>
</evidence>
<dbReference type="InterPro" id="IPR000436">
    <property type="entry name" value="Sushi_SCR_CCP_dom"/>
</dbReference>
<feature type="signal peptide" evidence="3">
    <location>
        <begin position="1"/>
        <end position="31"/>
    </location>
</feature>
<comment type="caution">
    <text evidence="5">The sequence shown here is derived from an EMBL/GenBank/DDBJ whole genome shotgun (WGS) entry which is preliminary data.</text>
</comment>
<dbReference type="PROSITE" id="PS50923">
    <property type="entry name" value="SUSHI"/>
    <property type="match status" value="1"/>
</dbReference>
<keyword evidence="1" id="KW-1015">Disulfide bond</keyword>
<accession>A0AAW1AFR2</accession>
<dbReference type="AlphaFoldDB" id="A0AAW1AFR2"/>
<proteinExistence type="predicted"/>